<dbReference type="EMBL" id="CP003390">
    <property type="protein sequence ID" value="AFI83574.1"/>
    <property type="molecule type" value="Genomic_DNA"/>
</dbReference>
<evidence type="ECO:0000259" key="2">
    <source>
        <dbReference type="Pfam" id="PF14452"/>
    </source>
</evidence>
<evidence type="ECO:0000313" key="3">
    <source>
        <dbReference type="EMBL" id="AFI83574.1"/>
    </source>
</evidence>
<feature type="region of interest" description="Disordered" evidence="1">
    <location>
        <begin position="61"/>
        <end position="82"/>
    </location>
</feature>
<name>I1XGQ5_METNJ</name>
<dbReference type="Proteomes" id="UP000009144">
    <property type="component" value="Chromosome"/>
</dbReference>
<dbReference type="KEGG" id="mej:Q7A_728"/>
<dbReference type="RefSeq" id="WP_014705949.1">
    <property type="nucleotide sequence ID" value="NC_017857.3"/>
</dbReference>
<dbReference type="eggNOG" id="ENOG5033MVB">
    <property type="taxonomic scope" value="Bacteria"/>
</dbReference>
<dbReference type="Pfam" id="PF14452">
    <property type="entry name" value="Multi_ubiq"/>
    <property type="match status" value="1"/>
</dbReference>
<dbReference type="AlphaFoldDB" id="I1XGQ5"/>
<dbReference type="OrthoDB" id="7445930at2"/>
<sequence length="82" mass="9254">MSNEKSNRPELFIDNERYDWDKDTITGSELRELGSLPDDVEIYWKEPGNPDFPVENDTVVNLTQHPGPDRFSTQSVGSQAGA</sequence>
<accession>I1XGQ5</accession>
<dbReference type="InterPro" id="IPR027802">
    <property type="entry name" value="Multi-ubiquitin_dom"/>
</dbReference>
<organism evidence="3 4">
    <name type="scientific">Methylophaga nitratireducenticrescens</name>
    <dbReference type="NCBI Taxonomy" id="754476"/>
    <lineage>
        <taxon>Bacteria</taxon>
        <taxon>Pseudomonadati</taxon>
        <taxon>Pseudomonadota</taxon>
        <taxon>Gammaproteobacteria</taxon>
        <taxon>Thiotrichales</taxon>
        <taxon>Piscirickettsiaceae</taxon>
        <taxon>Methylophaga</taxon>
    </lineage>
</organism>
<proteinExistence type="predicted"/>
<reference evidence="3 4" key="1">
    <citation type="journal article" date="2012" name="J. Bacteriol.">
        <title>Complete genome sequences of Methylophaga sp. strain JAM1 and Methylophaga sp. strain JAM7.</title>
        <authorList>
            <person name="Villeneuve C."/>
            <person name="Martineau C."/>
            <person name="Mauffrey F."/>
            <person name="Villemur R."/>
        </authorList>
    </citation>
    <scope>NUCLEOTIDE SEQUENCE [LARGE SCALE GENOMIC DNA]</scope>
    <source>
        <strain evidence="3 4">JAM1</strain>
    </source>
</reference>
<dbReference type="HOGENOM" id="CLU_2604716_0_0_6"/>
<protein>
    <recommendedName>
        <fullName evidence="2">Multi-ubiquitin domain-containing protein</fullName>
    </recommendedName>
</protein>
<gene>
    <name evidence="3" type="ordered locus">Q7A_728</name>
</gene>
<feature type="compositionally biased region" description="Polar residues" evidence="1">
    <location>
        <begin position="71"/>
        <end position="82"/>
    </location>
</feature>
<evidence type="ECO:0000313" key="4">
    <source>
        <dbReference type="Proteomes" id="UP000009144"/>
    </source>
</evidence>
<dbReference type="PATRIC" id="fig|754476.3.peg.718"/>
<keyword evidence="4" id="KW-1185">Reference proteome</keyword>
<feature type="domain" description="Multi-ubiquitin" evidence="2">
    <location>
        <begin position="11"/>
        <end position="73"/>
    </location>
</feature>
<reference evidence="3 4" key="2">
    <citation type="journal article" date="2013" name="Int. J. Syst. Evol. Microbiol.">
        <title>Methylophaga nitratireducenticrescens sp. nov. and Methylophaga frappieri sp. nov., isolated from the biofilm of the methanol-fed denitrification system treating the seawater at the Montreal Biodome.</title>
        <authorList>
            <person name="Villeneuve C."/>
            <person name="Martineau C."/>
            <person name="Mauffrey F."/>
            <person name="Villemur R."/>
        </authorList>
    </citation>
    <scope>NUCLEOTIDE SEQUENCE [LARGE SCALE GENOMIC DNA]</scope>
    <source>
        <strain evidence="3 4">JAM1</strain>
    </source>
</reference>
<evidence type="ECO:0000256" key="1">
    <source>
        <dbReference type="SAM" id="MobiDB-lite"/>
    </source>
</evidence>